<organism evidence="7 8">
    <name type="scientific">Vibrio viridaestus</name>
    <dbReference type="NCBI Taxonomy" id="2487322"/>
    <lineage>
        <taxon>Bacteria</taxon>
        <taxon>Pseudomonadati</taxon>
        <taxon>Pseudomonadota</taxon>
        <taxon>Gammaproteobacteria</taxon>
        <taxon>Vibrionales</taxon>
        <taxon>Vibrionaceae</taxon>
        <taxon>Vibrio</taxon>
    </lineage>
</organism>
<keyword evidence="8" id="KW-1185">Reference proteome</keyword>
<dbReference type="PANTHER" id="PTHR38776:SF1">
    <property type="entry name" value="MLTA-INTERACTING PROTEIN-RELATED"/>
    <property type="match status" value="1"/>
</dbReference>
<comment type="subcellular location">
    <subcellularLocation>
        <location evidence="1">Cell outer membrane</location>
    </subcellularLocation>
</comment>
<protein>
    <submittedName>
        <fullName evidence="7">MipA/OmpV family protein</fullName>
    </submittedName>
</protein>
<evidence type="ECO:0000256" key="4">
    <source>
        <dbReference type="ARBA" id="ARBA00023136"/>
    </source>
</evidence>
<reference evidence="7 8" key="1">
    <citation type="submission" date="2018-11" db="EMBL/GenBank/DDBJ databases">
        <title>Vibrio LJC006 sp. nov., isolated from seawater during the bloom of the enteromorpha.</title>
        <authorList>
            <person name="Liang J."/>
        </authorList>
    </citation>
    <scope>NUCLEOTIDE SEQUENCE [LARGE SCALE GENOMIC DNA]</scope>
    <source>
        <strain evidence="7 8">LJC006</strain>
    </source>
</reference>
<keyword evidence="4" id="KW-0472">Membrane</keyword>
<dbReference type="GO" id="GO:0009279">
    <property type="term" value="C:cell outer membrane"/>
    <property type="evidence" value="ECO:0007669"/>
    <property type="project" value="UniProtKB-SubCell"/>
</dbReference>
<accession>A0A3N9TJH3</accession>
<proteinExistence type="inferred from homology"/>
<evidence type="ECO:0000256" key="3">
    <source>
        <dbReference type="ARBA" id="ARBA00022729"/>
    </source>
</evidence>
<feature type="chain" id="PRO_5018199818" evidence="6">
    <location>
        <begin position="24"/>
        <end position="255"/>
    </location>
</feature>
<evidence type="ECO:0000256" key="5">
    <source>
        <dbReference type="ARBA" id="ARBA00023237"/>
    </source>
</evidence>
<dbReference type="OrthoDB" id="5295915at2"/>
<dbReference type="PANTHER" id="PTHR38776">
    <property type="entry name" value="MLTA-INTERACTING PROTEIN-RELATED"/>
    <property type="match status" value="1"/>
</dbReference>
<sequence>MIKRLTSSRGLRLSFLTISVLYAANTLANGSIGAGIGFGQSEYKDYDGDAIALPVINYEDDLLYFHGVSGGVFLLKGDYSAVTLGVSYFPKDFDASDSDDIQLQQLDDRDSTGMVDVGYRYTDPFLGSISATLSADFLDKTDGGWKADLGYQKRFQLSQRITITPGFGVNWFNEDLNNHYYGINAGEAARSGLNQYHPDGSAITYAELGANVFLTKNVSLFVNGRYNWLDSEVTDSPMVDTDHFFGAMIGMNFIF</sequence>
<comment type="similarity">
    <text evidence="2">Belongs to the MipA/OmpV family.</text>
</comment>
<evidence type="ECO:0000256" key="6">
    <source>
        <dbReference type="SAM" id="SignalP"/>
    </source>
</evidence>
<evidence type="ECO:0000256" key="2">
    <source>
        <dbReference type="ARBA" id="ARBA00005722"/>
    </source>
</evidence>
<dbReference type="EMBL" id="RJVQ01000002">
    <property type="protein sequence ID" value="RQW64407.1"/>
    <property type="molecule type" value="Genomic_DNA"/>
</dbReference>
<gene>
    <name evidence="7" type="ORF">EES38_07480</name>
</gene>
<evidence type="ECO:0000313" key="7">
    <source>
        <dbReference type="EMBL" id="RQW64407.1"/>
    </source>
</evidence>
<dbReference type="Proteomes" id="UP000281112">
    <property type="component" value="Unassembled WGS sequence"/>
</dbReference>
<keyword evidence="3 6" id="KW-0732">Signal</keyword>
<feature type="signal peptide" evidence="6">
    <location>
        <begin position="1"/>
        <end position="23"/>
    </location>
</feature>
<keyword evidence="5" id="KW-0998">Cell outer membrane</keyword>
<name>A0A3N9TJH3_9VIBR</name>
<dbReference type="Pfam" id="PF06629">
    <property type="entry name" value="MipA"/>
    <property type="match status" value="1"/>
</dbReference>
<comment type="caution">
    <text evidence="7">The sequence shown here is derived from an EMBL/GenBank/DDBJ whole genome shotgun (WGS) entry which is preliminary data.</text>
</comment>
<dbReference type="RefSeq" id="WP_124936529.1">
    <property type="nucleotide sequence ID" value="NZ_RJVQ01000002.1"/>
</dbReference>
<evidence type="ECO:0000256" key="1">
    <source>
        <dbReference type="ARBA" id="ARBA00004442"/>
    </source>
</evidence>
<evidence type="ECO:0000313" key="8">
    <source>
        <dbReference type="Proteomes" id="UP000281112"/>
    </source>
</evidence>
<dbReference type="InterPro" id="IPR010583">
    <property type="entry name" value="MipA"/>
</dbReference>
<dbReference type="AlphaFoldDB" id="A0A3N9TJH3"/>
<dbReference type="GO" id="GO:0009252">
    <property type="term" value="P:peptidoglycan biosynthetic process"/>
    <property type="evidence" value="ECO:0007669"/>
    <property type="project" value="TreeGrafter"/>
</dbReference>